<organism evidence="3 4">
    <name type="scientific">Diaporthe eres</name>
    <name type="common">Phomopsis oblonga</name>
    <dbReference type="NCBI Taxonomy" id="83184"/>
    <lineage>
        <taxon>Eukaryota</taxon>
        <taxon>Fungi</taxon>
        <taxon>Dikarya</taxon>
        <taxon>Ascomycota</taxon>
        <taxon>Pezizomycotina</taxon>
        <taxon>Sordariomycetes</taxon>
        <taxon>Sordariomycetidae</taxon>
        <taxon>Diaporthales</taxon>
        <taxon>Diaporthaceae</taxon>
        <taxon>Diaporthe</taxon>
        <taxon>Diaporthe eres species complex</taxon>
    </lineage>
</organism>
<feature type="coiled-coil region" evidence="1">
    <location>
        <begin position="173"/>
        <end position="207"/>
    </location>
</feature>
<evidence type="ECO:0000256" key="2">
    <source>
        <dbReference type="SAM" id="MobiDB-lite"/>
    </source>
</evidence>
<reference evidence="3 4" key="1">
    <citation type="submission" date="2024-02" db="EMBL/GenBank/DDBJ databases">
        <title>De novo assembly and annotation of 12 fungi associated with fruit tree decline syndrome in Ontario, Canada.</title>
        <authorList>
            <person name="Sulman M."/>
            <person name="Ellouze W."/>
            <person name="Ilyukhin E."/>
        </authorList>
    </citation>
    <scope>NUCLEOTIDE SEQUENCE [LARGE SCALE GENOMIC DNA]</scope>
    <source>
        <strain evidence="3 4">M169</strain>
    </source>
</reference>
<evidence type="ECO:0000256" key="1">
    <source>
        <dbReference type="SAM" id="Coils"/>
    </source>
</evidence>
<feature type="compositionally biased region" description="Basic and acidic residues" evidence="2">
    <location>
        <begin position="520"/>
        <end position="529"/>
    </location>
</feature>
<feature type="compositionally biased region" description="Polar residues" evidence="2">
    <location>
        <begin position="445"/>
        <end position="503"/>
    </location>
</feature>
<gene>
    <name evidence="3" type="ORF">SLS63_010812</name>
</gene>
<feature type="compositionally biased region" description="Polar residues" evidence="2">
    <location>
        <begin position="25"/>
        <end position="56"/>
    </location>
</feature>
<proteinExistence type="predicted"/>
<feature type="compositionally biased region" description="Polar residues" evidence="2">
    <location>
        <begin position="557"/>
        <end position="567"/>
    </location>
</feature>
<feature type="compositionally biased region" description="Low complexity" evidence="2">
    <location>
        <begin position="330"/>
        <end position="345"/>
    </location>
</feature>
<feature type="region of interest" description="Disordered" evidence="2">
    <location>
        <begin position="405"/>
        <end position="529"/>
    </location>
</feature>
<keyword evidence="4" id="KW-1185">Reference proteome</keyword>
<name>A0ABR1NVU5_DIAER</name>
<feature type="region of interest" description="Disordered" evidence="2">
    <location>
        <begin position="319"/>
        <end position="345"/>
    </location>
</feature>
<feature type="region of interest" description="Disordered" evidence="2">
    <location>
        <begin position="553"/>
        <end position="660"/>
    </location>
</feature>
<dbReference type="Proteomes" id="UP001430848">
    <property type="component" value="Unassembled WGS sequence"/>
</dbReference>
<feature type="compositionally biased region" description="Polar residues" evidence="2">
    <location>
        <begin position="598"/>
        <end position="607"/>
    </location>
</feature>
<keyword evidence="1" id="KW-0175">Coiled coil</keyword>
<comment type="caution">
    <text evidence="3">The sequence shown here is derived from an EMBL/GenBank/DDBJ whole genome shotgun (WGS) entry which is preliminary data.</text>
</comment>
<dbReference type="EMBL" id="JAKNSF020000094">
    <property type="protein sequence ID" value="KAK7717093.1"/>
    <property type="molecule type" value="Genomic_DNA"/>
</dbReference>
<feature type="region of interest" description="Disordered" evidence="2">
    <location>
        <begin position="1"/>
        <end position="64"/>
    </location>
</feature>
<feature type="compositionally biased region" description="Low complexity" evidence="2">
    <location>
        <begin position="13"/>
        <end position="24"/>
    </location>
</feature>
<accession>A0ABR1NVU5</accession>
<sequence>MTDRGWFGRGRSAHTAHTAQQQAQRSNAPPDTQSEARDQAQNASLSRSLTQVPPQQNHHHKPAKLSKISSFIQLVNPAKAESSTVPVYPELVMERSESIRPGAAGHHITSVDGGGPIGDWQPPPKEEREFPRYKASKCTWENPSLKQMVETVSCTMMKNGSSAPIPRHLNGWIAGMMEEVSHQTRELDNLRVEIAELKATRQEEVIEFSKVTEEWAQREKDFKAEINRLEHIISDTQQGAESVMLARAGSVVNRNDGRAFRAKLNRLSRSDEGSTPSLLDRNNDIHLSKQLRDATPGRDRKQDQDISARLVAARFSLQKTGKPPAPGAQNSNDSSSQSSSGNASYSSSLIAQGLAKVAQAKVTPHTSPTKDENLCGRQVEEPKKGNDVLGTIRQLAAQNGGLPDSAIDDESSCSSPIVDPRGHRAFSFSDGDDRLETEGKITPSIARTTTNVGSTSRRSLQLSAVQEQPLDSQLDGTSRSSNATPSNSQEYQKSGSPSFSSDTSQRRSHASVLRSMGHNHAKEANEEKATAAELKKLEVASVCSPMIVAMARERSVPSPSKKVQQGQVPRGVHRPRLENSEYPQSRAFISDEELAWTPNRQASTQVRTRGHKADTAAPSAVKRLSTDVSCNQEAAVAAAKALKRSTSDQSGQNESHARAA</sequence>
<protein>
    <submittedName>
        <fullName evidence="3">Uncharacterized protein</fullName>
    </submittedName>
</protein>
<evidence type="ECO:0000313" key="4">
    <source>
        <dbReference type="Proteomes" id="UP001430848"/>
    </source>
</evidence>
<feature type="region of interest" description="Disordered" evidence="2">
    <location>
        <begin position="267"/>
        <end position="304"/>
    </location>
</feature>
<evidence type="ECO:0000313" key="3">
    <source>
        <dbReference type="EMBL" id="KAK7717093.1"/>
    </source>
</evidence>
<feature type="compositionally biased region" description="Basic and acidic residues" evidence="2">
    <location>
        <begin position="281"/>
        <end position="304"/>
    </location>
</feature>